<dbReference type="GO" id="GO:0070475">
    <property type="term" value="P:rRNA base methylation"/>
    <property type="evidence" value="ECO:0007669"/>
    <property type="project" value="UniProtKB-UniRule"/>
</dbReference>
<dbReference type="NCBIfam" id="TIGR00006">
    <property type="entry name" value="16S rRNA (cytosine(1402)-N(4))-methyltransferase RsmH"/>
    <property type="match status" value="1"/>
</dbReference>
<feature type="binding site" evidence="7">
    <location>
        <position position="79"/>
    </location>
    <ligand>
        <name>S-adenosyl-L-methionine</name>
        <dbReference type="ChEBI" id="CHEBI:59789"/>
    </ligand>
</feature>
<keyword evidence="5 7" id="KW-0808">Transferase</keyword>
<dbReference type="PANTHER" id="PTHR11265:SF0">
    <property type="entry name" value="12S RRNA N4-METHYLCYTIDINE METHYLTRANSFERASE"/>
    <property type="match status" value="1"/>
</dbReference>
<dbReference type="InterPro" id="IPR029063">
    <property type="entry name" value="SAM-dependent_MTases_sf"/>
</dbReference>
<dbReference type="OrthoDB" id="9806637at2"/>
<dbReference type="PIRSF" id="PIRSF004486">
    <property type="entry name" value="MraW"/>
    <property type="match status" value="1"/>
</dbReference>
<keyword evidence="9" id="KW-1185">Reference proteome</keyword>
<dbReference type="PANTHER" id="PTHR11265">
    <property type="entry name" value="S-ADENOSYL-METHYLTRANSFERASE MRAW"/>
    <property type="match status" value="1"/>
</dbReference>
<dbReference type="EMBL" id="SRHY01000001">
    <property type="protein sequence ID" value="TFJ94555.1"/>
    <property type="molecule type" value="Genomic_DNA"/>
</dbReference>
<dbReference type="HAMAP" id="MF_01007">
    <property type="entry name" value="16SrRNA_methyltr_H"/>
    <property type="match status" value="1"/>
</dbReference>
<organism evidence="8 9">
    <name type="scientific">Lentibacillus salicampi</name>
    <dbReference type="NCBI Taxonomy" id="175306"/>
    <lineage>
        <taxon>Bacteria</taxon>
        <taxon>Bacillati</taxon>
        <taxon>Bacillota</taxon>
        <taxon>Bacilli</taxon>
        <taxon>Bacillales</taxon>
        <taxon>Bacillaceae</taxon>
        <taxon>Lentibacillus</taxon>
    </lineage>
</organism>
<keyword evidence="2 7" id="KW-0963">Cytoplasm</keyword>
<evidence type="ECO:0000313" key="8">
    <source>
        <dbReference type="EMBL" id="TFJ94555.1"/>
    </source>
</evidence>
<reference evidence="8 9" key="1">
    <citation type="submission" date="2019-03" db="EMBL/GenBank/DDBJ databases">
        <title>Genome sequence of Lentibacillus salicampi ATCC BAA-719.</title>
        <authorList>
            <person name="Maclea K.S."/>
            <person name="Simoes Junior M."/>
        </authorList>
    </citation>
    <scope>NUCLEOTIDE SEQUENCE [LARGE SCALE GENOMIC DNA]</scope>
    <source>
        <strain evidence="8 9">ATCC BAA-719</strain>
    </source>
</reference>
<dbReference type="SUPFAM" id="SSF53335">
    <property type="entry name" value="S-adenosyl-L-methionine-dependent methyltransferases"/>
    <property type="match status" value="1"/>
</dbReference>
<feature type="binding site" evidence="7">
    <location>
        <position position="52"/>
    </location>
    <ligand>
        <name>S-adenosyl-L-methionine</name>
        <dbReference type="ChEBI" id="CHEBI:59789"/>
    </ligand>
</feature>
<feature type="binding site" evidence="7">
    <location>
        <position position="107"/>
    </location>
    <ligand>
        <name>S-adenosyl-L-methionine</name>
        <dbReference type="ChEBI" id="CHEBI:59789"/>
    </ligand>
</feature>
<keyword evidence="3 7" id="KW-0698">rRNA processing</keyword>
<evidence type="ECO:0000256" key="7">
    <source>
        <dbReference type="HAMAP-Rule" id="MF_01007"/>
    </source>
</evidence>
<evidence type="ECO:0000256" key="1">
    <source>
        <dbReference type="ARBA" id="ARBA00010396"/>
    </source>
</evidence>
<keyword evidence="6 7" id="KW-0949">S-adenosyl-L-methionine</keyword>
<dbReference type="SUPFAM" id="SSF81799">
    <property type="entry name" value="Putative methyltransferase TM0872, insert domain"/>
    <property type="match status" value="1"/>
</dbReference>
<comment type="caution">
    <text evidence="8">The sequence shown here is derived from an EMBL/GenBank/DDBJ whole genome shotgun (WGS) entry which is preliminary data.</text>
</comment>
<name>A0A4Y9AGL3_9BACI</name>
<dbReference type="AlphaFoldDB" id="A0A4Y9AGL3"/>
<comment type="similarity">
    <text evidence="1 7">Belongs to the methyltransferase superfamily. RsmH family.</text>
</comment>
<comment type="catalytic activity">
    <reaction evidence="7">
        <text>cytidine(1402) in 16S rRNA + S-adenosyl-L-methionine = N(4)-methylcytidine(1402) in 16S rRNA + S-adenosyl-L-homocysteine + H(+)</text>
        <dbReference type="Rhea" id="RHEA:42928"/>
        <dbReference type="Rhea" id="RHEA-COMP:10286"/>
        <dbReference type="Rhea" id="RHEA-COMP:10287"/>
        <dbReference type="ChEBI" id="CHEBI:15378"/>
        <dbReference type="ChEBI" id="CHEBI:57856"/>
        <dbReference type="ChEBI" id="CHEBI:59789"/>
        <dbReference type="ChEBI" id="CHEBI:74506"/>
        <dbReference type="ChEBI" id="CHEBI:82748"/>
        <dbReference type="EC" id="2.1.1.199"/>
    </reaction>
</comment>
<dbReference type="Proteomes" id="UP000298484">
    <property type="component" value="Unassembled WGS sequence"/>
</dbReference>
<dbReference type="GO" id="GO:0071424">
    <property type="term" value="F:rRNA (cytosine-N4-)-methyltransferase activity"/>
    <property type="evidence" value="ECO:0007669"/>
    <property type="project" value="UniProtKB-UniRule"/>
</dbReference>
<comment type="function">
    <text evidence="7">Specifically methylates the N4 position of cytidine in position 1402 (C1402) of 16S rRNA.</text>
</comment>
<gene>
    <name evidence="7 8" type="primary">rsmH</name>
    <name evidence="8" type="ORF">E4U82_01165</name>
</gene>
<evidence type="ECO:0000313" key="9">
    <source>
        <dbReference type="Proteomes" id="UP000298484"/>
    </source>
</evidence>
<comment type="subcellular location">
    <subcellularLocation>
        <location evidence="7">Cytoplasm</location>
    </subcellularLocation>
</comment>
<dbReference type="GO" id="GO:0005737">
    <property type="term" value="C:cytoplasm"/>
    <property type="evidence" value="ECO:0007669"/>
    <property type="project" value="UniProtKB-SubCell"/>
</dbReference>
<evidence type="ECO:0000256" key="4">
    <source>
        <dbReference type="ARBA" id="ARBA00022603"/>
    </source>
</evidence>
<dbReference type="Pfam" id="PF01795">
    <property type="entry name" value="Methyltransf_5"/>
    <property type="match status" value="1"/>
</dbReference>
<dbReference type="CDD" id="cd02440">
    <property type="entry name" value="AdoMet_MTases"/>
    <property type="match status" value="1"/>
</dbReference>
<dbReference type="InterPro" id="IPR002903">
    <property type="entry name" value="RsmH"/>
</dbReference>
<dbReference type="FunFam" id="1.10.150.170:FF:000001">
    <property type="entry name" value="Ribosomal RNA small subunit methyltransferase H"/>
    <property type="match status" value="1"/>
</dbReference>
<feature type="binding site" evidence="7">
    <location>
        <begin position="32"/>
        <end position="34"/>
    </location>
    <ligand>
        <name>S-adenosyl-L-methionine</name>
        <dbReference type="ChEBI" id="CHEBI:59789"/>
    </ligand>
</feature>
<sequence length="326" mass="37502">MFKHYSVLEEEVLEGMNIKQEGIYVDCTVGGGGHAERIASRLNEKGLLVAIDQDKEALEAAEQRLQPFKDRTLFIHANFRQIEEQLASRQIGSVDGILFDLGVSSPQLDHSERGFSYQHDAKLDMRMDRDQSLDAREIVNDWSYNRLVKIFFSYGEEKFSKQIARKIESTRQKKRIDTTFELVEIIKEAIPAPARRKGGHPAKRVFQALRIAVNDELSAFNDALHQAARVVDRNGRIAVITFQSLEDRICKQAFKKWSTAKPVPRNLPVIPEDHKAPFKLANKKPIMPSEHELGDNRRSRSAKLRIAEKIEQWNEDFTYEEGWKKS</sequence>
<feature type="binding site" evidence="7">
    <location>
        <position position="100"/>
    </location>
    <ligand>
        <name>S-adenosyl-L-methionine</name>
        <dbReference type="ChEBI" id="CHEBI:59789"/>
    </ligand>
</feature>
<evidence type="ECO:0000256" key="6">
    <source>
        <dbReference type="ARBA" id="ARBA00022691"/>
    </source>
</evidence>
<evidence type="ECO:0000256" key="3">
    <source>
        <dbReference type="ARBA" id="ARBA00022552"/>
    </source>
</evidence>
<proteinExistence type="inferred from homology"/>
<keyword evidence="4 7" id="KW-0489">Methyltransferase</keyword>
<dbReference type="Gene3D" id="3.40.50.150">
    <property type="entry name" value="Vaccinia Virus protein VP39"/>
    <property type="match status" value="1"/>
</dbReference>
<evidence type="ECO:0000256" key="2">
    <source>
        <dbReference type="ARBA" id="ARBA00022490"/>
    </source>
</evidence>
<accession>A0A4Y9AGL3</accession>
<evidence type="ECO:0000256" key="5">
    <source>
        <dbReference type="ARBA" id="ARBA00022679"/>
    </source>
</evidence>
<dbReference type="RefSeq" id="WP_135108200.1">
    <property type="nucleotide sequence ID" value="NZ_SRHY01000001.1"/>
</dbReference>
<dbReference type="EC" id="2.1.1.199" evidence="7"/>
<protein>
    <recommendedName>
        <fullName evidence="7">Ribosomal RNA small subunit methyltransferase H</fullName>
        <ecNumber evidence="7">2.1.1.199</ecNumber>
    </recommendedName>
    <alternativeName>
        <fullName evidence="7">16S rRNA m(4)C1402 methyltransferase</fullName>
    </alternativeName>
    <alternativeName>
        <fullName evidence="7">rRNA (cytosine-N(4)-)-methyltransferase RsmH</fullName>
    </alternativeName>
</protein>
<dbReference type="Gene3D" id="1.10.150.170">
    <property type="entry name" value="Putative methyltransferase TM0872, insert domain"/>
    <property type="match status" value="1"/>
</dbReference>
<dbReference type="InterPro" id="IPR023397">
    <property type="entry name" value="SAM-dep_MeTrfase_MraW_recog"/>
</dbReference>